<dbReference type="GeneID" id="20199948"/>
<dbReference type="STRING" id="6412.T1ETP8"/>
<dbReference type="SUPFAM" id="SSF49785">
    <property type="entry name" value="Galactose-binding domain-like"/>
    <property type="match status" value="2"/>
</dbReference>
<dbReference type="Proteomes" id="UP000015101">
    <property type="component" value="Unassembled WGS sequence"/>
</dbReference>
<dbReference type="Gene3D" id="2.60.120.260">
    <property type="entry name" value="Galactose-binding domain-like"/>
    <property type="match status" value="2"/>
</dbReference>
<keyword evidence="4" id="KW-1185">Reference proteome</keyword>
<sequence length="517" mass="57163">MSAVAGLTNFYIALKSTKHTKRVHALYIYMHATNYVNIALNKQAYLSTLSTDEGSKPSNAVDGNLTNLVMTNSTFGYSEWIVVDLVNAYQVKYVIVFNRGACVSCYAQMRNFVAGLTNYFDAKVNSSLRGNYDLCGTGPKLVVNPYQLMNVTCVDGEKFSRFVILQLSIQVEQVTLPQSLFVVVAEVEAYTDETFLQYDNVASLKPAYMKVPKFPCSPNYCVDENKASDCVSPYGSPTNENWFAVDLLRQYNIVYVVLYASSTAYSLMNYFAVGLTNNFDKNSTASIRSTYQICGRWKDFALPGAEAMRVDCANNGNIFARYVIVQQETSMLFNTMSFADIEVHGSENSIYKYMGCYKSFETQRTFFESSLDVCINLCKLSNVSYATVKDNSVCFCGVPSDLLPSSSCFANCDANAVCYSNFYAVYTTSISPGQLGCYTNADFADGMNSSPRTVKNCLQYCLERSFTYASLQGSSCFCGNSTGSYGKTSDCDCNITCSGDPSERCGGSSAKNVYLRK</sequence>
<evidence type="ECO:0000313" key="3">
    <source>
        <dbReference type="EnsemblMetazoa" id="HelroP163137"/>
    </source>
</evidence>
<evidence type="ECO:0000313" key="2">
    <source>
        <dbReference type="EMBL" id="ESN96109.1"/>
    </source>
</evidence>
<proteinExistence type="predicted"/>
<dbReference type="CTD" id="20199948"/>
<reference evidence="2 4" key="2">
    <citation type="journal article" date="2013" name="Nature">
        <title>Insights into bilaterian evolution from three spiralian genomes.</title>
        <authorList>
            <person name="Simakov O."/>
            <person name="Marletaz F."/>
            <person name="Cho S.J."/>
            <person name="Edsinger-Gonzales E."/>
            <person name="Havlak P."/>
            <person name="Hellsten U."/>
            <person name="Kuo D.H."/>
            <person name="Larsson T."/>
            <person name="Lv J."/>
            <person name="Arendt D."/>
            <person name="Savage R."/>
            <person name="Osoegawa K."/>
            <person name="de Jong P."/>
            <person name="Grimwood J."/>
            <person name="Chapman J.A."/>
            <person name="Shapiro H."/>
            <person name="Aerts A."/>
            <person name="Otillar R.P."/>
            <person name="Terry A.Y."/>
            <person name="Boore J.L."/>
            <person name="Grigoriev I.V."/>
            <person name="Lindberg D.R."/>
            <person name="Seaver E.C."/>
            <person name="Weisblat D.A."/>
            <person name="Putnam N.H."/>
            <person name="Rokhsar D.S."/>
        </authorList>
    </citation>
    <scope>NUCLEOTIDE SEQUENCE</scope>
</reference>
<dbReference type="SMART" id="SM00321">
    <property type="entry name" value="WSC"/>
    <property type="match status" value="1"/>
</dbReference>
<feature type="domain" description="WSC" evidence="1">
    <location>
        <begin position="431"/>
        <end position="517"/>
    </location>
</feature>
<dbReference type="EnsemblMetazoa" id="HelroT163137">
    <property type="protein sequence ID" value="HelroP163137"/>
    <property type="gene ID" value="HelroG163137"/>
</dbReference>
<dbReference type="EMBL" id="KB097495">
    <property type="protein sequence ID" value="ESN96109.1"/>
    <property type="molecule type" value="Genomic_DNA"/>
</dbReference>
<reference evidence="4" key="1">
    <citation type="submission" date="2012-12" db="EMBL/GenBank/DDBJ databases">
        <authorList>
            <person name="Hellsten U."/>
            <person name="Grimwood J."/>
            <person name="Chapman J.A."/>
            <person name="Shapiro H."/>
            <person name="Aerts A."/>
            <person name="Otillar R.P."/>
            <person name="Terry A.Y."/>
            <person name="Boore J.L."/>
            <person name="Simakov O."/>
            <person name="Marletaz F."/>
            <person name="Cho S.-J."/>
            <person name="Edsinger-Gonzales E."/>
            <person name="Havlak P."/>
            <person name="Kuo D.-H."/>
            <person name="Larsson T."/>
            <person name="Lv J."/>
            <person name="Arendt D."/>
            <person name="Savage R."/>
            <person name="Osoegawa K."/>
            <person name="de Jong P."/>
            <person name="Lindberg D.R."/>
            <person name="Seaver E.C."/>
            <person name="Weisblat D.A."/>
            <person name="Putnam N.H."/>
            <person name="Grigoriev I.V."/>
            <person name="Rokhsar D.S."/>
        </authorList>
    </citation>
    <scope>NUCLEOTIDE SEQUENCE</scope>
</reference>
<dbReference type="KEGG" id="hro:HELRODRAFT_163137"/>
<reference evidence="3" key="3">
    <citation type="submission" date="2015-06" db="UniProtKB">
        <authorList>
            <consortium name="EnsemblMetazoa"/>
        </authorList>
    </citation>
    <scope>IDENTIFICATION</scope>
</reference>
<evidence type="ECO:0000259" key="1">
    <source>
        <dbReference type="PROSITE" id="PS51212"/>
    </source>
</evidence>
<accession>T1ETP8</accession>
<evidence type="ECO:0000313" key="4">
    <source>
        <dbReference type="Proteomes" id="UP000015101"/>
    </source>
</evidence>
<dbReference type="InterPro" id="IPR051941">
    <property type="entry name" value="BG_Antigen-Binding_Lectin"/>
</dbReference>
<dbReference type="PANTHER" id="PTHR45713">
    <property type="entry name" value="FTP DOMAIN-CONTAINING PROTEIN"/>
    <property type="match status" value="1"/>
</dbReference>
<dbReference type="InterPro" id="IPR008979">
    <property type="entry name" value="Galactose-bd-like_sf"/>
</dbReference>
<gene>
    <name evidence="3" type="primary">20199948</name>
    <name evidence="2" type="ORF">HELRODRAFT_163137</name>
</gene>
<dbReference type="Pfam" id="PF01822">
    <property type="entry name" value="WSC"/>
    <property type="match status" value="1"/>
</dbReference>
<dbReference type="RefSeq" id="XP_009025349.1">
    <property type="nucleotide sequence ID" value="XM_009027101.1"/>
</dbReference>
<dbReference type="InParanoid" id="T1ETP8"/>
<name>T1ETP8_HELRO</name>
<dbReference type="EMBL" id="AMQM01001301">
    <property type="status" value="NOT_ANNOTATED_CDS"/>
    <property type="molecule type" value="Genomic_DNA"/>
</dbReference>
<dbReference type="PANTHER" id="PTHR45713:SF6">
    <property type="entry name" value="F5_8 TYPE C DOMAIN-CONTAINING PROTEIN"/>
    <property type="match status" value="1"/>
</dbReference>
<organism evidence="3 4">
    <name type="scientific">Helobdella robusta</name>
    <name type="common">Californian leech</name>
    <dbReference type="NCBI Taxonomy" id="6412"/>
    <lineage>
        <taxon>Eukaryota</taxon>
        <taxon>Metazoa</taxon>
        <taxon>Spiralia</taxon>
        <taxon>Lophotrochozoa</taxon>
        <taxon>Annelida</taxon>
        <taxon>Clitellata</taxon>
        <taxon>Hirudinea</taxon>
        <taxon>Rhynchobdellida</taxon>
        <taxon>Glossiphoniidae</taxon>
        <taxon>Helobdella</taxon>
    </lineage>
</organism>
<dbReference type="OrthoDB" id="2019572at2759"/>
<dbReference type="InterPro" id="IPR002889">
    <property type="entry name" value="WSC_carb-bd"/>
</dbReference>
<dbReference type="PROSITE" id="PS51212">
    <property type="entry name" value="WSC"/>
    <property type="match status" value="1"/>
</dbReference>
<protein>
    <recommendedName>
        <fullName evidence="1">WSC domain-containing protein</fullName>
    </recommendedName>
</protein>
<dbReference type="AlphaFoldDB" id="T1ETP8"/>
<dbReference type="HOGENOM" id="CLU_017637_0_0_1"/>